<dbReference type="HOGENOM" id="CLU_1854140_0_0_11"/>
<evidence type="ECO:0000256" key="1">
    <source>
        <dbReference type="SAM" id="MobiDB-lite"/>
    </source>
</evidence>
<feature type="region of interest" description="Disordered" evidence="1">
    <location>
        <begin position="117"/>
        <end position="138"/>
    </location>
</feature>
<sequence length="138" mass="14870">MPAVRELRCSRGEAVARMARPAADRRVAWEAAFQPQLSFGWRTGTPGAVAGAYMPTGYDSVLLAGELPEEFWTPARFTPEDDGGRARTDVSVIGTEASWCRSSARSRCTGRCRGRRAAAGSPGCRPGSGAAPRARPWW</sequence>
<dbReference type="PATRIC" id="fig|1352936.5.peg.87"/>
<dbReference type="AlphaFoldDB" id="V6KZF8"/>
<dbReference type="Proteomes" id="UP000017984">
    <property type="component" value="Chromosome"/>
</dbReference>
<proteinExistence type="predicted"/>
<protein>
    <submittedName>
        <fullName evidence="2">Uncharacterized protein</fullName>
    </submittedName>
</protein>
<dbReference type="EMBL" id="AWQX01000004">
    <property type="protein sequence ID" value="EST36831.1"/>
    <property type="molecule type" value="Genomic_DNA"/>
</dbReference>
<gene>
    <name evidence="2" type="ORF">M878_00360</name>
</gene>
<organism evidence="2 3">
    <name type="scientific">Streptomyces roseochromogenus subsp. oscitans DS 12.976</name>
    <dbReference type="NCBI Taxonomy" id="1352936"/>
    <lineage>
        <taxon>Bacteria</taxon>
        <taxon>Bacillati</taxon>
        <taxon>Actinomycetota</taxon>
        <taxon>Actinomycetes</taxon>
        <taxon>Kitasatosporales</taxon>
        <taxon>Streptomycetaceae</taxon>
        <taxon>Streptomyces</taxon>
    </lineage>
</organism>
<dbReference type="InterPro" id="IPR042104">
    <property type="entry name" value="PKS_dehydratase_sf"/>
</dbReference>
<accession>V6KZF8</accession>
<dbReference type="Gene3D" id="3.10.129.110">
    <property type="entry name" value="Polyketide synthase dehydratase"/>
    <property type="match status" value="1"/>
</dbReference>
<comment type="caution">
    <text evidence="2">The sequence shown here is derived from an EMBL/GenBank/DDBJ whole genome shotgun (WGS) entry which is preliminary data.</text>
</comment>
<name>V6KZF8_STRRC</name>
<evidence type="ECO:0000313" key="2">
    <source>
        <dbReference type="EMBL" id="EST36831.1"/>
    </source>
</evidence>
<reference evidence="2 3" key="1">
    <citation type="journal article" date="2014" name="Genome Announc.">
        <title>Draft Genome Sequence of Streptomyces roseochromogenes subsp. oscitans DS 12.976, Producer of the Aminocoumarin Antibiotic Clorobiocin.</title>
        <authorList>
            <person name="Ruckert C."/>
            <person name="Kalinowski J."/>
            <person name="Heide L."/>
            <person name="Apel A.K."/>
        </authorList>
    </citation>
    <scope>NUCLEOTIDE SEQUENCE [LARGE SCALE GENOMIC DNA]</scope>
    <source>
        <strain evidence="2 3">DS 12.976</strain>
    </source>
</reference>
<evidence type="ECO:0000313" key="3">
    <source>
        <dbReference type="Proteomes" id="UP000017984"/>
    </source>
</evidence>
<keyword evidence="3" id="KW-1185">Reference proteome</keyword>